<sequence length="191" mass="22077">MKANSTKLHEYLLEKSTTVDRSNWIDFTEEANALDYLEKACFFIGTLRDNPQNWKWVILAIHGAMYGFAICTLKGTELRRVTEKSKLIRFSEAIERCQKEKYMKMTVTSKPLALSKEQKQSIKNLDKEFRDNFVHFLPTGWSIEISGMPEIIKDCLDVIKFLALETGNYTNLTSAPEKNIEKLIQESILTL</sequence>
<comment type="caution">
    <text evidence="1">The sequence shown here is derived from an EMBL/GenBank/DDBJ whole genome shotgun (WGS) entry which is preliminary data.</text>
</comment>
<dbReference type="EMBL" id="MHHY01000007">
    <property type="protein sequence ID" value="OGY40507.1"/>
    <property type="molecule type" value="Genomic_DNA"/>
</dbReference>
<organism evidence="1 2">
    <name type="scientific">Candidatus Brennerbacteria bacterium RIFOXYD1_FULL_41_16</name>
    <dbReference type="NCBI Taxonomy" id="1797529"/>
    <lineage>
        <taxon>Bacteria</taxon>
        <taxon>Candidatus Brenneribacteriota</taxon>
    </lineage>
</organism>
<protein>
    <recommendedName>
        <fullName evidence="3">HEPN AbiU2-like domain-containing protein</fullName>
    </recommendedName>
</protein>
<dbReference type="AlphaFoldDB" id="A0A1G1XMG5"/>
<reference evidence="1 2" key="1">
    <citation type="journal article" date="2016" name="Nat. Commun.">
        <title>Thousands of microbial genomes shed light on interconnected biogeochemical processes in an aquifer system.</title>
        <authorList>
            <person name="Anantharaman K."/>
            <person name="Brown C.T."/>
            <person name="Hug L.A."/>
            <person name="Sharon I."/>
            <person name="Castelle C.J."/>
            <person name="Probst A.J."/>
            <person name="Thomas B.C."/>
            <person name="Singh A."/>
            <person name="Wilkins M.J."/>
            <person name="Karaoz U."/>
            <person name="Brodie E.L."/>
            <person name="Williams K.H."/>
            <person name="Hubbard S.S."/>
            <person name="Banfield J.F."/>
        </authorList>
    </citation>
    <scope>NUCLEOTIDE SEQUENCE [LARGE SCALE GENOMIC DNA]</scope>
</reference>
<evidence type="ECO:0000313" key="2">
    <source>
        <dbReference type="Proteomes" id="UP000178570"/>
    </source>
</evidence>
<accession>A0A1G1XMG5</accession>
<evidence type="ECO:0008006" key="3">
    <source>
        <dbReference type="Google" id="ProtNLM"/>
    </source>
</evidence>
<name>A0A1G1XMG5_9BACT</name>
<evidence type="ECO:0000313" key="1">
    <source>
        <dbReference type="EMBL" id="OGY40507.1"/>
    </source>
</evidence>
<dbReference type="Proteomes" id="UP000178570">
    <property type="component" value="Unassembled WGS sequence"/>
</dbReference>
<dbReference type="STRING" id="1797529.A2570_02050"/>
<proteinExistence type="predicted"/>
<gene>
    <name evidence="1" type="ORF">A2570_02050</name>
</gene>